<dbReference type="Gene3D" id="3.40.50.300">
    <property type="entry name" value="P-loop containing nucleotide triphosphate hydrolases"/>
    <property type="match status" value="2"/>
</dbReference>
<dbReference type="InterPro" id="IPR002464">
    <property type="entry name" value="DNA/RNA_helicase_DEAH_CS"/>
</dbReference>
<comment type="similarity">
    <text evidence="1">Belongs to the DEAD box helicase family. DEAH subfamily.</text>
</comment>
<evidence type="ECO:0000256" key="5">
    <source>
        <dbReference type="ARBA" id="ARBA00022806"/>
    </source>
</evidence>
<evidence type="ECO:0000313" key="11">
    <source>
        <dbReference type="EMBL" id="KAB8416355.1"/>
    </source>
</evidence>
<evidence type="ECO:0000313" key="12">
    <source>
        <dbReference type="Proteomes" id="UP000327013"/>
    </source>
</evidence>
<dbReference type="Pfam" id="PF07717">
    <property type="entry name" value="OB_NTP_bind"/>
    <property type="match status" value="1"/>
</dbReference>
<dbReference type="Pfam" id="PF04408">
    <property type="entry name" value="WHD_HA2"/>
    <property type="match status" value="1"/>
</dbReference>
<dbReference type="CDD" id="cd18791">
    <property type="entry name" value="SF2_C_RHA"/>
    <property type="match status" value="1"/>
</dbReference>
<evidence type="ECO:0000256" key="8">
    <source>
        <dbReference type="SAM" id="MobiDB-lite"/>
    </source>
</evidence>
<dbReference type="InterPro" id="IPR014001">
    <property type="entry name" value="Helicase_ATP-bd"/>
</dbReference>
<dbReference type="SMART" id="SM00487">
    <property type="entry name" value="DEXDc"/>
    <property type="match status" value="1"/>
</dbReference>
<organism evidence="11 12">
    <name type="scientific">Carpinus fangiana</name>
    <dbReference type="NCBI Taxonomy" id="176857"/>
    <lineage>
        <taxon>Eukaryota</taxon>
        <taxon>Viridiplantae</taxon>
        <taxon>Streptophyta</taxon>
        <taxon>Embryophyta</taxon>
        <taxon>Tracheophyta</taxon>
        <taxon>Spermatophyta</taxon>
        <taxon>Magnoliopsida</taxon>
        <taxon>eudicotyledons</taxon>
        <taxon>Gunneridae</taxon>
        <taxon>Pentapetalae</taxon>
        <taxon>rosids</taxon>
        <taxon>fabids</taxon>
        <taxon>Fagales</taxon>
        <taxon>Betulaceae</taxon>
        <taxon>Carpinus</taxon>
    </lineage>
</organism>
<dbReference type="InterPro" id="IPR011709">
    <property type="entry name" value="DEAD-box_helicase_OB_fold"/>
</dbReference>
<dbReference type="GO" id="GO:0003723">
    <property type="term" value="F:RNA binding"/>
    <property type="evidence" value="ECO:0007669"/>
    <property type="project" value="TreeGrafter"/>
</dbReference>
<feature type="compositionally biased region" description="Acidic residues" evidence="8">
    <location>
        <begin position="254"/>
        <end position="272"/>
    </location>
</feature>
<dbReference type="EMBL" id="VIBQ01000031">
    <property type="protein sequence ID" value="KAB8416355.1"/>
    <property type="molecule type" value="Genomic_DNA"/>
</dbReference>
<dbReference type="CDD" id="cd17982">
    <property type="entry name" value="DEXHc_DHX37"/>
    <property type="match status" value="1"/>
</dbReference>
<dbReference type="GO" id="GO:0016787">
    <property type="term" value="F:hydrolase activity"/>
    <property type="evidence" value="ECO:0007669"/>
    <property type="project" value="UniProtKB-KW"/>
</dbReference>
<dbReference type="AlphaFoldDB" id="A0A5N6KZZ2"/>
<proteinExistence type="inferred from homology"/>
<keyword evidence="4" id="KW-0378">Hydrolase</keyword>
<keyword evidence="12" id="KW-1185">Reference proteome</keyword>
<dbReference type="EC" id="3.6.4.13" evidence="2"/>
<dbReference type="Pfam" id="PF21010">
    <property type="entry name" value="HA2_C"/>
    <property type="match status" value="1"/>
</dbReference>
<evidence type="ECO:0000259" key="10">
    <source>
        <dbReference type="PROSITE" id="PS51194"/>
    </source>
</evidence>
<reference evidence="11 12" key="1">
    <citation type="submission" date="2019-06" db="EMBL/GenBank/DDBJ databases">
        <title>A chromosomal-level reference genome of Carpinus fangiana (Coryloideae, Betulaceae).</title>
        <authorList>
            <person name="Yang X."/>
            <person name="Wang Z."/>
            <person name="Zhang L."/>
            <person name="Hao G."/>
            <person name="Liu J."/>
            <person name="Yang Y."/>
        </authorList>
    </citation>
    <scope>NUCLEOTIDE SEQUENCE [LARGE SCALE GENOMIC DNA]</scope>
    <source>
        <strain evidence="11">Cfa_2016G</strain>
        <tissue evidence="11">Leaf</tissue>
    </source>
</reference>
<dbReference type="Pfam" id="PF00270">
    <property type="entry name" value="DEAD"/>
    <property type="match status" value="1"/>
</dbReference>
<feature type="region of interest" description="Disordered" evidence="8">
    <location>
        <begin position="43"/>
        <end position="117"/>
    </location>
</feature>
<dbReference type="InterPro" id="IPR048333">
    <property type="entry name" value="HA2_WH"/>
</dbReference>
<evidence type="ECO:0000256" key="7">
    <source>
        <dbReference type="ARBA" id="ARBA00047984"/>
    </source>
</evidence>
<evidence type="ECO:0000259" key="9">
    <source>
        <dbReference type="PROSITE" id="PS51192"/>
    </source>
</evidence>
<dbReference type="SUPFAM" id="SSF52540">
    <property type="entry name" value="P-loop containing nucleoside triphosphate hydrolases"/>
    <property type="match status" value="1"/>
</dbReference>
<dbReference type="GO" id="GO:0003724">
    <property type="term" value="F:RNA helicase activity"/>
    <property type="evidence" value="ECO:0007669"/>
    <property type="project" value="UniProtKB-EC"/>
</dbReference>
<feature type="domain" description="Helicase ATP-binding" evidence="9">
    <location>
        <begin position="380"/>
        <end position="557"/>
    </location>
</feature>
<dbReference type="PROSITE" id="PS51194">
    <property type="entry name" value="HELICASE_CTER"/>
    <property type="match status" value="1"/>
</dbReference>
<dbReference type="PROSITE" id="PS00690">
    <property type="entry name" value="DEAH_ATP_HELICASE"/>
    <property type="match status" value="1"/>
</dbReference>
<dbReference type="InterPro" id="IPR011545">
    <property type="entry name" value="DEAD/DEAH_box_helicase_dom"/>
</dbReference>
<dbReference type="GO" id="GO:0005524">
    <property type="term" value="F:ATP binding"/>
    <property type="evidence" value="ECO:0007669"/>
    <property type="project" value="UniProtKB-KW"/>
</dbReference>
<feature type="region of interest" description="Disordered" evidence="8">
    <location>
        <begin position="182"/>
        <end position="222"/>
    </location>
</feature>
<feature type="domain" description="Helicase C-terminal" evidence="10">
    <location>
        <begin position="635"/>
        <end position="814"/>
    </location>
</feature>
<evidence type="ECO:0000256" key="6">
    <source>
        <dbReference type="ARBA" id="ARBA00022840"/>
    </source>
</evidence>
<keyword evidence="6" id="KW-0067">ATP-binding</keyword>
<sequence>MPAACFDRTGNGVGAATFTASNLSSCRGRGSAIAELDLDACSMPPSKFKPRPHKQKAKAAAAALQSSLSSHPSASQDANATEHLPTSKSEREQRKAKLRADLAAQQEATSRVSGKKRKRLDKYIETKLRKDENADLIKKLETQQVDTSLFRSAKKLGRRTEDRKEAARRALKEKRAGLNHDDKVLFQRIPQVPKEESDLSESDDDSDPVKATNGAGLTFGAGLKLDEEGNPIIKVRQRKKRKGLSSVIIAPPPAEEDEDVGEDDWEGFDSEPDSGNNSEISKEAEDMSDISTEDTDAWASQQRNDAIGFTPTNANLTQLHEAGKAETSNGYINHVNTKPGLAHVEVPKHKNVFNVEVVRSDEIQAARAKLPVVAEEQKIMEAIRNNDTTIIWGATGSGKTTQIPQFLYEAGYGDPKSPTPGLIGVTQPRRVAAVSMAKRVATELGDNESKVAHQIRFDSSVSAKTAIKFMTDGVLLREISKDFTLSKYSAVVIDEAHERSVNTDILIGMLSRVVDTRAELSRKNEIYKPLKLIIMSATLRIADFTKNASLFRQGAPPIVQAEGRQYPVMIHFARRTKREYVEEAYQRISKGHKKLPPGGILVFLTGQGEITHLNKKLNDAFPSTQVAQAKHLPVQVSAANAVIEDDDIELDYRAQTENDLDVEDDGEEDDEFNIEGEEATEATKMHILPLYSQLPTEQQMRVFEPAPDGSRMIVLATNVAETSLTIPGIRYVFDCGRAKEKHFNKETGVQSFDIGWISKASASQRSGRAGRTGPGHCYRLYSSAVFERDFAEFAEPEIQRTPIEGVVLQLKSMGIPRVANFPFPTPPDRQSLVKAERLLEYMGALADGKVTAIGQELSAYPLSPRLSRILVMAQQYGCIEHGVALVAALAVQELFVTESHLDLRDPEDSEEPNAEAAAREQRRKDFNKFHGNAARLDRSSDAIKLLTTLLDFLEDQRWGPTSGDFRRFARVKALQEAVQLRGQLSTIVASLKPGAMSKAKSSGLGEPTSKQVKALRQIVAAGYIDQVAIRADLSPSPPDLPRKARRATDVPYLTLFPSHDAQDEAAMRSGDAEERARALVFIHPSSVLAHVRVDKMPAYLVYSHLSRSAPSTLGSTKRPKTRMHPLTPLSAAQLVALAEGTPLLEEGKPVGKIEMLQRDGGDGSERRMCWTTPFLRGDVGSMGWPLPPARKVTQKRARGKGWVFDTLVEG</sequence>
<evidence type="ECO:0000256" key="3">
    <source>
        <dbReference type="ARBA" id="ARBA00022741"/>
    </source>
</evidence>
<name>A0A5N6KZZ2_9ROSI</name>
<evidence type="ECO:0000256" key="4">
    <source>
        <dbReference type="ARBA" id="ARBA00022801"/>
    </source>
</evidence>
<dbReference type="GO" id="GO:0000462">
    <property type="term" value="P:maturation of SSU-rRNA from tricistronic rRNA transcript (SSU-rRNA, 5.8S rRNA, LSU-rRNA)"/>
    <property type="evidence" value="ECO:0007669"/>
    <property type="project" value="TreeGrafter"/>
</dbReference>
<dbReference type="FunFam" id="3.40.50.300:FF:000637">
    <property type="entry name" value="ATP-dependent RNA helicase DHX37/DHR1"/>
    <property type="match status" value="1"/>
</dbReference>
<dbReference type="PANTHER" id="PTHR18934:SF99">
    <property type="entry name" value="ATP-DEPENDENT RNA HELICASE DHX37-RELATED"/>
    <property type="match status" value="1"/>
</dbReference>
<gene>
    <name evidence="11" type="ORF">FH972_024874</name>
</gene>
<dbReference type="Gene3D" id="1.20.120.1080">
    <property type="match status" value="1"/>
</dbReference>
<feature type="compositionally biased region" description="Basic and acidic residues" evidence="8">
    <location>
        <begin position="88"/>
        <end position="100"/>
    </location>
</feature>
<dbReference type="GO" id="GO:0005730">
    <property type="term" value="C:nucleolus"/>
    <property type="evidence" value="ECO:0007669"/>
    <property type="project" value="TreeGrafter"/>
</dbReference>
<keyword evidence="5" id="KW-0347">Helicase</keyword>
<dbReference type="SMART" id="SM00847">
    <property type="entry name" value="HA2"/>
    <property type="match status" value="1"/>
</dbReference>
<comment type="caution">
    <text evidence="11">The sequence shown here is derived from an EMBL/GenBank/DDBJ whole genome shotgun (WGS) entry which is preliminary data.</text>
</comment>
<comment type="catalytic activity">
    <reaction evidence="7">
        <text>ATP + H2O = ADP + phosphate + H(+)</text>
        <dbReference type="Rhea" id="RHEA:13065"/>
        <dbReference type="ChEBI" id="CHEBI:15377"/>
        <dbReference type="ChEBI" id="CHEBI:15378"/>
        <dbReference type="ChEBI" id="CHEBI:30616"/>
        <dbReference type="ChEBI" id="CHEBI:43474"/>
        <dbReference type="ChEBI" id="CHEBI:456216"/>
        <dbReference type="EC" id="3.6.4.13"/>
    </reaction>
</comment>
<dbReference type="PROSITE" id="PS51192">
    <property type="entry name" value="HELICASE_ATP_BIND_1"/>
    <property type="match status" value="1"/>
</dbReference>
<dbReference type="OrthoDB" id="10253254at2759"/>
<evidence type="ECO:0000256" key="1">
    <source>
        <dbReference type="ARBA" id="ARBA00008792"/>
    </source>
</evidence>
<dbReference type="InterPro" id="IPR027417">
    <property type="entry name" value="P-loop_NTPase"/>
</dbReference>
<dbReference type="SMART" id="SM00490">
    <property type="entry name" value="HELICc"/>
    <property type="match status" value="1"/>
</dbReference>
<dbReference type="InterPro" id="IPR001650">
    <property type="entry name" value="Helicase_C-like"/>
</dbReference>
<dbReference type="Proteomes" id="UP000327013">
    <property type="component" value="Unassembled WGS sequence"/>
</dbReference>
<feature type="region of interest" description="Disordered" evidence="8">
    <location>
        <begin position="902"/>
        <end position="921"/>
    </location>
</feature>
<protein>
    <recommendedName>
        <fullName evidence="2">RNA helicase</fullName>
        <ecNumber evidence="2">3.6.4.13</ecNumber>
    </recommendedName>
</protein>
<dbReference type="Pfam" id="PF00271">
    <property type="entry name" value="Helicase_C"/>
    <property type="match status" value="1"/>
</dbReference>
<feature type="compositionally biased region" description="Acidic residues" evidence="8">
    <location>
        <begin position="286"/>
        <end position="296"/>
    </location>
</feature>
<feature type="compositionally biased region" description="Basic residues" evidence="8">
    <location>
        <begin position="48"/>
        <end position="57"/>
    </location>
</feature>
<feature type="compositionally biased region" description="Low complexity" evidence="8">
    <location>
        <begin position="58"/>
        <end position="76"/>
    </location>
</feature>
<dbReference type="PANTHER" id="PTHR18934">
    <property type="entry name" value="ATP-DEPENDENT RNA HELICASE"/>
    <property type="match status" value="1"/>
</dbReference>
<accession>A0A5N6KZZ2</accession>
<keyword evidence="3" id="KW-0547">Nucleotide-binding</keyword>
<feature type="region of interest" description="Disordered" evidence="8">
    <location>
        <begin position="241"/>
        <end position="297"/>
    </location>
</feature>
<dbReference type="InterPro" id="IPR007502">
    <property type="entry name" value="Helicase-assoc_dom"/>
</dbReference>
<evidence type="ECO:0000256" key="2">
    <source>
        <dbReference type="ARBA" id="ARBA00012552"/>
    </source>
</evidence>